<accession>A0A6G0TSL8</accession>
<evidence type="ECO:0000313" key="2">
    <source>
        <dbReference type="Proteomes" id="UP000475862"/>
    </source>
</evidence>
<evidence type="ECO:0000313" key="1">
    <source>
        <dbReference type="EMBL" id="KAE9537508.1"/>
    </source>
</evidence>
<sequence length="334" mass="39235">MSVTRFGAVKMLRFLDSASFLIEKVRKNPKKVTEKQEFIRKTSFRPNRFFYRVFKFLRNLSKSRKFAKVVFKCSNVCSYYQRTDIILTIMIILERDVLSKYGYTNIEDYELYISSYTYLYSLILLVSKIKDKTLKKDIVFGFLMSIDDVLSHNNKLLHVIWIKSMTGCCKRRVKIKDYRMLRMFDILIHFAISHGGRNLMSNKIKYRNMTNETLMFLAKNNLNKSSQIVKKPCHHFVIKCHLKFEISNLSEIHTEVPILVVFKNFGTVGKYLRETGRVYIITIMCDRHVTSSVLDLNPTPSKPRMSIVKCRNLSKTSEIVSNILFGKSWDKSPT</sequence>
<name>A0A6G0TSL8_APHGL</name>
<organism evidence="1 2">
    <name type="scientific">Aphis glycines</name>
    <name type="common">Soybean aphid</name>
    <dbReference type="NCBI Taxonomy" id="307491"/>
    <lineage>
        <taxon>Eukaryota</taxon>
        <taxon>Metazoa</taxon>
        <taxon>Ecdysozoa</taxon>
        <taxon>Arthropoda</taxon>
        <taxon>Hexapoda</taxon>
        <taxon>Insecta</taxon>
        <taxon>Pterygota</taxon>
        <taxon>Neoptera</taxon>
        <taxon>Paraneoptera</taxon>
        <taxon>Hemiptera</taxon>
        <taxon>Sternorrhyncha</taxon>
        <taxon>Aphidomorpha</taxon>
        <taxon>Aphidoidea</taxon>
        <taxon>Aphididae</taxon>
        <taxon>Aphidini</taxon>
        <taxon>Aphis</taxon>
        <taxon>Aphis</taxon>
    </lineage>
</organism>
<gene>
    <name evidence="1" type="ORF">AGLY_006531</name>
</gene>
<dbReference type="EMBL" id="VYZN01000018">
    <property type="protein sequence ID" value="KAE9537508.1"/>
    <property type="molecule type" value="Genomic_DNA"/>
</dbReference>
<dbReference type="Proteomes" id="UP000475862">
    <property type="component" value="Unassembled WGS sequence"/>
</dbReference>
<protein>
    <submittedName>
        <fullName evidence="1">Uncharacterized protein</fullName>
    </submittedName>
</protein>
<keyword evidence="2" id="KW-1185">Reference proteome</keyword>
<comment type="caution">
    <text evidence="1">The sequence shown here is derived from an EMBL/GenBank/DDBJ whole genome shotgun (WGS) entry which is preliminary data.</text>
</comment>
<reference evidence="1 2" key="1">
    <citation type="submission" date="2019-08" db="EMBL/GenBank/DDBJ databases">
        <title>The genome of the soybean aphid Biotype 1, its phylome, world population structure and adaptation to the North American continent.</title>
        <authorList>
            <person name="Giordano R."/>
            <person name="Donthu R.K."/>
            <person name="Hernandez A.G."/>
            <person name="Wright C.L."/>
            <person name="Zimin A.V."/>
        </authorList>
    </citation>
    <scope>NUCLEOTIDE SEQUENCE [LARGE SCALE GENOMIC DNA]</scope>
    <source>
        <tissue evidence="1">Whole aphids</tissue>
    </source>
</reference>
<proteinExistence type="predicted"/>
<dbReference type="AlphaFoldDB" id="A0A6G0TSL8"/>